<accession>A0AC35UCP3</accession>
<dbReference type="Proteomes" id="UP000095286">
    <property type="component" value="Unplaced"/>
</dbReference>
<name>A0AC35UCP3_9BILA</name>
<protein>
    <submittedName>
        <fullName evidence="2">G_PROTEIN_RECEP_F1_2 domain-containing protein</fullName>
    </submittedName>
</protein>
<dbReference type="WBParaSite" id="RSKR_0000968550.1">
    <property type="protein sequence ID" value="RSKR_0000968550.1"/>
    <property type="gene ID" value="RSKR_0000968550"/>
</dbReference>
<evidence type="ECO:0000313" key="1">
    <source>
        <dbReference type="Proteomes" id="UP000095286"/>
    </source>
</evidence>
<sequence>MVEHTLYNYLVYNVHYSCANFTQEMLDDPKKGNVLFGTFFMFISFIYLCIASLVLMAMLHERHRSFNGFRIMAAIGVCDVVNLMVMGIYTGYLMSTGNVYCSNVLESYLVGCFCMAFYCLTCVLTVILAINRCLAIAHPPTQEMLFNGYKTFIWIFCAVSYALYLFMFTNPIFFNAWGQCYFFNPYYGYNFKITDKYYNASHYFTNLLVGFLLLIIYSIFAIFLIHQTKIKSKIAFKSTGDYTKSIFATVFLNSLLILASSVGYLYVQYVSVPNWYYLVSSTLAISVQGFNSIFYICFNNTIRETIAEYGILNLKPKKFSTMIQVSTKIG</sequence>
<proteinExistence type="predicted"/>
<organism evidence="1 2">
    <name type="scientific">Rhabditophanes sp. KR3021</name>
    <dbReference type="NCBI Taxonomy" id="114890"/>
    <lineage>
        <taxon>Eukaryota</taxon>
        <taxon>Metazoa</taxon>
        <taxon>Ecdysozoa</taxon>
        <taxon>Nematoda</taxon>
        <taxon>Chromadorea</taxon>
        <taxon>Rhabditida</taxon>
        <taxon>Tylenchina</taxon>
        <taxon>Panagrolaimomorpha</taxon>
        <taxon>Strongyloidoidea</taxon>
        <taxon>Alloionematidae</taxon>
        <taxon>Rhabditophanes</taxon>
    </lineage>
</organism>
<reference evidence="2" key="1">
    <citation type="submission" date="2016-11" db="UniProtKB">
        <authorList>
            <consortium name="WormBaseParasite"/>
        </authorList>
    </citation>
    <scope>IDENTIFICATION</scope>
    <source>
        <strain evidence="2">KR3021</strain>
    </source>
</reference>
<evidence type="ECO:0000313" key="2">
    <source>
        <dbReference type="WBParaSite" id="RSKR_0000968550.1"/>
    </source>
</evidence>